<proteinExistence type="predicted"/>
<dbReference type="Pfam" id="PF13177">
    <property type="entry name" value="DNA_pol3_delta2"/>
    <property type="match status" value="1"/>
</dbReference>
<evidence type="ECO:0000313" key="2">
    <source>
        <dbReference type="EMBL" id="BAO80877.1"/>
    </source>
</evidence>
<dbReference type="PANTHER" id="PTHR11669">
    <property type="entry name" value="REPLICATION FACTOR C / DNA POLYMERASE III GAMMA-TAU SUBUNIT"/>
    <property type="match status" value="1"/>
</dbReference>
<organism evidence="2 3">
    <name type="scientific">Serpentinimonas raichei</name>
    <dbReference type="NCBI Taxonomy" id="1458425"/>
    <lineage>
        <taxon>Bacteria</taxon>
        <taxon>Pseudomonadati</taxon>
        <taxon>Pseudomonadota</taxon>
        <taxon>Betaproteobacteria</taxon>
        <taxon>Burkholderiales</taxon>
        <taxon>Comamonadaceae</taxon>
        <taxon>Serpentinimonas</taxon>
    </lineage>
</organism>
<keyword evidence="3" id="KW-1185">Reference proteome</keyword>
<dbReference type="Proteomes" id="UP000067461">
    <property type="component" value="Chromosome"/>
</dbReference>
<dbReference type="EMBL" id="AP014568">
    <property type="protein sequence ID" value="BAO80877.1"/>
    <property type="molecule type" value="Genomic_DNA"/>
</dbReference>
<reference evidence="2 3" key="1">
    <citation type="journal article" date="2014" name="Nat. Commun.">
        <title>Physiological and genomic features of highly alkaliphilic hydrogen-utilizing Betaproteobacteria from a continental serpentinizing site.</title>
        <authorList>
            <person name="Suzuki S."/>
            <person name="Kuenen J.G."/>
            <person name="Schipper K."/>
            <person name="van der Velde S."/>
            <person name="Ishii S."/>
            <person name="Wu A."/>
            <person name="Sorokin D.Y."/>
            <person name="Tenney A."/>
            <person name="Meng X.Y."/>
            <person name="Morrill P.L."/>
            <person name="Kamagata Y."/>
            <person name="Muyzer G."/>
            <person name="Nealson K.H."/>
        </authorList>
    </citation>
    <scope>NUCLEOTIDE SEQUENCE [LARGE SCALE GENOMIC DNA]</scope>
    <source>
        <strain evidence="2 3">A1</strain>
    </source>
</reference>
<evidence type="ECO:0000313" key="3">
    <source>
        <dbReference type="Proteomes" id="UP000067461"/>
    </source>
</evidence>
<feature type="region of interest" description="Disordered" evidence="1">
    <location>
        <begin position="335"/>
        <end position="370"/>
    </location>
</feature>
<dbReference type="PANTHER" id="PTHR11669:SF8">
    <property type="entry name" value="DNA POLYMERASE III SUBUNIT DELTA"/>
    <property type="match status" value="1"/>
</dbReference>
<dbReference type="InterPro" id="IPR027417">
    <property type="entry name" value="P-loop_NTPase"/>
</dbReference>
<gene>
    <name evidence="2" type="ORF">SRAA_1023</name>
</gene>
<sequence>MSLAPWLQRQLASLRQQRSHALLLAGPPGLGQYELALALAQVWLCERPGVQGACGVCSSCHAIGVRTHPDLFVLMPELLALELGWPLDPKTQDKIDKKEAKPSQFIRVDPVRAALAFSQITASRAAAKVVLIHPANRLNAESANALLKTLEEPPPALRFILSTEAAHTLPATIRSRCLTQQMAWPGEAEALAWLAQTAAPGTPLPQLQAAWRASGGRPEAARQWLARGLDATLWASLPKRIAAGDFAPLREWPLALQMELLQQLCHDLMAAAVAAEPRFFAAGDLPPTPPLTALSAWQRDLQQAARTLEHPFQAALLQEAWALRARQALAAGALGAPGAGLGRGSSVTRSDSSPRPSPAPGAPSALHSRP</sequence>
<dbReference type="KEGG" id="cbaa:SRAA_1023"/>
<dbReference type="SUPFAM" id="SSF52540">
    <property type="entry name" value="P-loop containing nucleoside triphosphate hydrolases"/>
    <property type="match status" value="1"/>
</dbReference>
<dbReference type="Gene3D" id="3.40.50.300">
    <property type="entry name" value="P-loop containing nucleotide triphosphate hydrolases"/>
    <property type="match status" value="1"/>
</dbReference>
<name>A0A060NI28_9BURK</name>
<accession>A0A060NI28</accession>
<dbReference type="HOGENOM" id="CLU_006229_4_3_4"/>
<dbReference type="InterPro" id="IPR050238">
    <property type="entry name" value="DNA_Rep/Repair_Clamp_Loader"/>
</dbReference>
<evidence type="ECO:0000256" key="1">
    <source>
        <dbReference type="SAM" id="MobiDB-lite"/>
    </source>
</evidence>
<feature type="compositionally biased region" description="Low complexity" evidence="1">
    <location>
        <begin position="344"/>
        <end position="354"/>
    </location>
</feature>
<dbReference type="GO" id="GO:0006261">
    <property type="term" value="P:DNA-templated DNA replication"/>
    <property type="evidence" value="ECO:0007669"/>
    <property type="project" value="TreeGrafter"/>
</dbReference>
<dbReference type="AlphaFoldDB" id="A0A060NI28"/>
<dbReference type="RefSeq" id="WP_082039920.1">
    <property type="nucleotide sequence ID" value="NZ_AP014568.1"/>
</dbReference>
<dbReference type="OrthoDB" id="9811073at2"/>
<protein>
    <submittedName>
        <fullName evidence="2">ATPase involved in DNA replication</fullName>
    </submittedName>
</protein>
<dbReference type="GO" id="GO:0009360">
    <property type="term" value="C:DNA polymerase III complex"/>
    <property type="evidence" value="ECO:0007669"/>
    <property type="project" value="TreeGrafter"/>
</dbReference>
<dbReference type="STRING" id="1458425.SRAA_1023"/>